<dbReference type="PANTHER" id="PTHR35894">
    <property type="entry name" value="GENERAL SECRETION PATHWAY PROTEIN A-RELATED"/>
    <property type="match status" value="1"/>
</dbReference>
<feature type="transmembrane region" description="Helical" evidence="2">
    <location>
        <begin position="285"/>
        <end position="305"/>
    </location>
</feature>
<keyword evidence="2" id="KW-0472">Membrane</keyword>
<protein>
    <submittedName>
        <fullName evidence="4">ATPase</fullName>
    </submittedName>
</protein>
<dbReference type="GO" id="GO:0016887">
    <property type="term" value="F:ATP hydrolysis activity"/>
    <property type="evidence" value="ECO:0007669"/>
    <property type="project" value="InterPro"/>
</dbReference>
<dbReference type="SUPFAM" id="SSF52540">
    <property type="entry name" value="P-loop containing nucleoside triphosphate hydrolases"/>
    <property type="match status" value="1"/>
</dbReference>
<dbReference type="Pfam" id="PF05036">
    <property type="entry name" value="SPOR"/>
    <property type="match status" value="1"/>
</dbReference>
<dbReference type="Gene3D" id="3.40.50.300">
    <property type="entry name" value="P-loop containing nucleotide triphosphate hydrolases"/>
    <property type="match status" value="1"/>
</dbReference>
<dbReference type="OrthoDB" id="9783370at2"/>
<feature type="region of interest" description="Disordered" evidence="1">
    <location>
        <begin position="331"/>
        <end position="350"/>
    </location>
</feature>
<dbReference type="PANTHER" id="PTHR35894:SF1">
    <property type="entry name" value="PHOSPHORIBULOKINASE _ URIDINE KINASE FAMILY"/>
    <property type="match status" value="1"/>
</dbReference>
<dbReference type="InterPro" id="IPR049945">
    <property type="entry name" value="AAA_22"/>
</dbReference>
<keyword evidence="5" id="KW-1185">Reference proteome</keyword>
<dbReference type="InterPro" id="IPR052026">
    <property type="entry name" value="ExeA_AAA_ATPase_DNA-bind"/>
</dbReference>
<evidence type="ECO:0000256" key="1">
    <source>
        <dbReference type="SAM" id="MobiDB-lite"/>
    </source>
</evidence>
<dbReference type="AlphaFoldDB" id="A0A368KZJ2"/>
<evidence type="ECO:0000256" key="2">
    <source>
        <dbReference type="SAM" id="Phobius"/>
    </source>
</evidence>
<reference evidence="4 5" key="1">
    <citation type="journal article" date="2018" name="Int. J. Syst. Evol. Microbiol.">
        <title>Parvibium lacunae gen. nov., sp. nov., a new member of the family Alcaligenaceae isolated from a freshwater pond.</title>
        <authorList>
            <person name="Chen W.M."/>
            <person name="Xie P.B."/>
            <person name="Hsu M.Y."/>
            <person name="Sheu S.Y."/>
        </authorList>
    </citation>
    <scope>NUCLEOTIDE SEQUENCE [LARGE SCALE GENOMIC DNA]</scope>
    <source>
        <strain evidence="4 5">KMB9</strain>
    </source>
</reference>
<sequence length="507" mass="55432">MYLDHFGLREHPFRITPHTDFFFSGAERGAILAALEYAALHEEGIIKVTGEVGSGKTMLCRMLLERLATQTTVVYLANPSLGRDEILAVIAQELGLEVGAQRPAALLRTLQAVLIERYSEGRRVVILVDEAHAMPLETLEEIRLLSNLESNRHRLLQIILFGQQELDENLSLPSMRQLLERITQQFHLQPLRRDTVGEYIAFRLQSAGYTGPRLFTPAAEKYLARYSLGLTRRVNILADKALLAAFAENQFQVTDKQVRLAVKDSGYQRRGWLKMTGASQPFRHWPLFCAGALLLVMGLSLGWWLRTQQPAMLTPPTVPTAKLPVNAAPAVPTAPAIPTKTDMPEVGTSKTGITPPPVAPAPAAAHLDTAVTAQLGPVLRTALAAGATWLGAATAGSAASDPSLNPAGYAVQIGLFRADRQHAVEAELVRIQQQLARANAGVGVLAYWQSPALDLATAGRLGLLFGPFSSREEAQQAIRRLPPEIRPALIQIRTRTGIHQEIADSRR</sequence>
<dbReference type="CDD" id="cd00009">
    <property type="entry name" value="AAA"/>
    <property type="match status" value="1"/>
</dbReference>
<dbReference type="Pfam" id="PF13401">
    <property type="entry name" value="AAA_22"/>
    <property type="match status" value="1"/>
</dbReference>
<keyword evidence="2" id="KW-0812">Transmembrane</keyword>
<comment type="caution">
    <text evidence="4">The sequence shown here is derived from an EMBL/GenBank/DDBJ whole genome shotgun (WGS) entry which is preliminary data.</text>
</comment>
<evidence type="ECO:0000313" key="4">
    <source>
        <dbReference type="EMBL" id="RCS56572.1"/>
    </source>
</evidence>
<dbReference type="RefSeq" id="WP_114403548.1">
    <property type="nucleotide sequence ID" value="NZ_QPGB01000006.1"/>
</dbReference>
<dbReference type="InterPro" id="IPR036680">
    <property type="entry name" value="SPOR-like_sf"/>
</dbReference>
<name>A0A368KZJ2_9BURK</name>
<keyword evidence="2" id="KW-1133">Transmembrane helix</keyword>
<dbReference type="Gene3D" id="3.30.70.1070">
    <property type="entry name" value="Sporulation related repeat"/>
    <property type="match status" value="1"/>
</dbReference>
<gene>
    <name evidence="4" type="ORF">DU000_11440</name>
</gene>
<evidence type="ECO:0000313" key="5">
    <source>
        <dbReference type="Proteomes" id="UP000252357"/>
    </source>
</evidence>
<proteinExistence type="predicted"/>
<dbReference type="Proteomes" id="UP000252357">
    <property type="component" value="Unassembled WGS sequence"/>
</dbReference>
<evidence type="ECO:0000259" key="3">
    <source>
        <dbReference type="SMART" id="SM00382"/>
    </source>
</evidence>
<dbReference type="InterPro" id="IPR003593">
    <property type="entry name" value="AAA+_ATPase"/>
</dbReference>
<organism evidence="4 5">
    <name type="scientific">Parvibium lacunae</name>
    <dbReference type="NCBI Taxonomy" id="1888893"/>
    <lineage>
        <taxon>Bacteria</taxon>
        <taxon>Pseudomonadati</taxon>
        <taxon>Pseudomonadota</taxon>
        <taxon>Betaproteobacteria</taxon>
        <taxon>Burkholderiales</taxon>
        <taxon>Alcaligenaceae</taxon>
        <taxon>Parvibium</taxon>
    </lineage>
</organism>
<accession>A0A368KZJ2</accession>
<dbReference type="SMART" id="SM00382">
    <property type="entry name" value="AAA"/>
    <property type="match status" value="1"/>
</dbReference>
<dbReference type="EMBL" id="QPGB01000006">
    <property type="protein sequence ID" value="RCS56572.1"/>
    <property type="molecule type" value="Genomic_DNA"/>
</dbReference>
<dbReference type="InterPro" id="IPR027417">
    <property type="entry name" value="P-loop_NTPase"/>
</dbReference>
<dbReference type="InterPro" id="IPR007730">
    <property type="entry name" value="SPOR-like_dom"/>
</dbReference>
<dbReference type="GO" id="GO:0042834">
    <property type="term" value="F:peptidoglycan binding"/>
    <property type="evidence" value="ECO:0007669"/>
    <property type="project" value="InterPro"/>
</dbReference>
<feature type="domain" description="AAA+ ATPase" evidence="3">
    <location>
        <begin position="42"/>
        <end position="183"/>
    </location>
</feature>